<feature type="domain" description="Response regulatory" evidence="2">
    <location>
        <begin position="11"/>
        <end position="132"/>
    </location>
</feature>
<dbReference type="SUPFAM" id="SSF52172">
    <property type="entry name" value="CheY-like"/>
    <property type="match status" value="1"/>
</dbReference>
<dbReference type="AlphaFoldDB" id="A0A4Y8WFX2"/>
<name>A0A4Y8WFX2_9VIBR</name>
<dbReference type="InterPro" id="IPR011990">
    <property type="entry name" value="TPR-like_helical_dom_sf"/>
</dbReference>
<reference evidence="3 4" key="1">
    <citation type="submission" date="2019-01" db="EMBL/GenBank/DDBJ databases">
        <title>Vibrio BEI176 sp. nov, a marine bacterium isolated from China: eastern marignal seas.</title>
        <authorList>
            <person name="Li B."/>
        </authorList>
    </citation>
    <scope>NUCLEOTIDE SEQUENCE [LARGE SCALE GENOMIC DNA]</scope>
    <source>
        <strain evidence="3 4">BEI176</strain>
    </source>
</reference>
<comment type="caution">
    <text evidence="1">Lacks conserved residue(s) required for the propagation of feature annotation.</text>
</comment>
<dbReference type="Gene3D" id="3.40.50.2300">
    <property type="match status" value="1"/>
</dbReference>
<comment type="caution">
    <text evidence="3">The sequence shown here is derived from an EMBL/GenBank/DDBJ whole genome shotgun (WGS) entry which is preliminary data.</text>
</comment>
<gene>
    <name evidence="3" type="ORF">ELS82_09815</name>
</gene>
<dbReference type="InterPro" id="IPR011006">
    <property type="entry name" value="CheY-like_superfamily"/>
</dbReference>
<dbReference type="InterPro" id="IPR001789">
    <property type="entry name" value="Sig_transdc_resp-reg_receiver"/>
</dbReference>
<protein>
    <submittedName>
        <fullName evidence="3">Response regulator</fullName>
    </submittedName>
</protein>
<dbReference type="GO" id="GO:0000160">
    <property type="term" value="P:phosphorelay signal transduction system"/>
    <property type="evidence" value="ECO:0007669"/>
    <property type="project" value="InterPro"/>
</dbReference>
<evidence type="ECO:0000313" key="4">
    <source>
        <dbReference type="Proteomes" id="UP000297753"/>
    </source>
</evidence>
<dbReference type="RefSeq" id="WP_134835324.1">
    <property type="nucleotide sequence ID" value="NZ_SATR01000012.1"/>
</dbReference>
<accession>A0A4Y8WFX2</accession>
<dbReference type="SUPFAM" id="SSF48452">
    <property type="entry name" value="TPR-like"/>
    <property type="match status" value="1"/>
</dbReference>
<sequence>MAGNLDLRNKRILIVEENSMLSSSIKNMLKKMGGAEDKVHKAQNVVTYRQLINQYSFDVIICSYMSQKRVVGAKYFFLYQQSRSFSRDCSFVMIANSSDEAQLKEVQELEPDNILGHPFNYIQLKQTVSVSLLKRDILTAVHKHLVLGYFESVMNICDAQLKRKGEKWFGCHKVVVDYYAEQNNYGAAFEVLERLHQQVKHPWPLIKQITLHLQIGNDDKALALAHEYELLGYPEDPIVSQITAYQSLLDSNVERAVTVMSNLCQRFPHRVELTINCSMLHVGVGEYHKALCCLAKADDDAIVSDAQRIEIEELRLFLDLIIAFQIKGKLNPASLKATLNQILVLAQPSVIDSRKVTKGLYQLLLQMNSCNPVYSPKRLDVLYAQTHWQHRKLILIAVALHIGCLGLVQQWVPGLQQQNVSKKSLAAAVNGLILKRVDARLASKLDAIKIARAKESSGSMVDSLAIKAKEAPYYINHHSHFINAMLKYNVADHPDRQSLEQQFTASIDIVIANLMKQDPMHPKVNKILQAKQIVEQRLASFA</sequence>
<proteinExistence type="predicted"/>
<evidence type="ECO:0000259" key="2">
    <source>
        <dbReference type="PROSITE" id="PS50110"/>
    </source>
</evidence>
<keyword evidence="4" id="KW-1185">Reference proteome</keyword>
<dbReference type="PROSITE" id="PS50110">
    <property type="entry name" value="RESPONSE_REGULATORY"/>
    <property type="match status" value="1"/>
</dbReference>
<dbReference type="OrthoDB" id="7298659at2"/>
<dbReference type="EMBL" id="SATR01000012">
    <property type="protein sequence ID" value="TFH91787.1"/>
    <property type="molecule type" value="Genomic_DNA"/>
</dbReference>
<organism evidence="3 4">
    <name type="scientific">Vibrio ouci</name>
    <dbReference type="NCBI Taxonomy" id="2499078"/>
    <lineage>
        <taxon>Bacteria</taxon>
        <taxon>Pseudomonadati</taxon>
        <taxon>Pseudomonadota</taxon>
        <taxon>Gammaproteobacteria</taxon>
        <taxon>Vibrionales</taxon>
        <taxon>Vibrionaceae</taxon>
        <taxon>Vibrio</taxon>
    </lineage>
</organism>
<evidence type="ECO:0000313" key="3">
    <source>
        <dbReference type="EMBL" id="TFH91787.1"/>
    </source>
</evidence>
<dbReference type="Proteomes" id="UP000297753">
    <property type="component" value="Unassembled WGS sequence"/>
</dbReference>
<evidence type="ECO:0000256" key="1">
    <source>
        <dbReference type="PROSITE-ProRule" id="PRU00169"/>
    </source>
</evidence>